<evidence type="ECO:0000313" key="2">
    <source>
        <dbReference type="Proteomes" id="UP000063308"/>
    </source>
</evidence>
<protein>
    <submittedName>
        <fullName evidence="1">Uncharacterized protein</fullName>
    </submittedName>
</protein>
<sequence>MNAHLLFQLGYAGCHLLEAVLSLAGGRPCRSLKI</sequence>
<dbReference type="AlphaFoldDB" id="A0A0E4BW60"/>
<evidence type="ECO:0000313" key="1">
    <source>
        <dbReference type="EMBL" id="BAR62539.1"/>
    </source>
</evidence>
<dbReference type="Proteomes" id="UP000063308">
    <property type="component" value="Chromosome"/>
</dbReference>
<proteinExistence type="predicted"/>
<reference evidence="1 2" key="1">
    <citation type="submission" date="2014-11" db="EMBL/GenBank/DDBJ databases">
        <title>Symbiosis island explosion on the genome of extra-slow-growing strains of soybean bradyrhizobia with massive insertion sequences.</title>
        <authorList>
            <person name="Iida T."/>
            <person name="Minamisawa K."/>
        </authorList>
    </citation>
    <scope>NUCLEOTIDE SEQUENCE [LARGE SCALE GENOMIC DNA]</scope>
    <source>
        <strain evidence="1 2">NK6</strain>
    </source>
</reference>
<name>A0A0E4BW60_9BRAD</name>
<gene>
    <name evidence="1" type="ORF">NK6_9400</name>
</gene>
<organism evidence="1 2">
    <name type="scientific">Bradyrhizobium diazoefficiens</name>
    <dbReference type="NCBI Taxonomy" id="1355477"/>
    <lineage>
        <taxon>Bacteria</taxon>
        <taxon>Pseudomonadati</taxon>
        <taxon>Pseudomonadota</taxon>
        <taxon>Alphaproteobacteria</taxon>
        <taxon>Hyphomicrobiales</taxon>
        <taxon>Nitrobacteraceae</taxon>
        <taxon>Bradyrhizobium</taxon>
    </lineage>
</organism>
<dbReference type="EMBL" id="AP014685">
    <property type="protein sequence ID" value="BAR62539.1"/>
    <property type="molecule type" value="Genomic_DNA"/>
</dbReference>
<accession>A0A0E4BW60</accession>